<protein>
    <recommendedName>
        <fullName evidence="11">Phosphoribosylformylglycinamidine synthase subunit PurL</fullName>
        <shortName evidence="11">FGAM synthase</shortName>
        <ecNumber evidence="11">6.3.5.3</ecNumber>
    </recommendedName>
    <alternativeName>
        <fullName evidence="11">Formylglycinamide ribonucleotide amidotransferase subunit II</fullName>
        <shortName evidence="11">FGAR amidotransferase II</shortName>
        <shortName evidence="11">FGAR-AT II</shortName>
    </alternativeName>
    <alternativeName>
        <fullName evidence="11">Glutamine amidotransferase PurL</fullName>
    </alternativeName>
    <alternativeName>
        <fullName evidence="11">Phosphoribosylformylglycinamidine synthase subunit II</fullName>
    </alternativeName>
</protein>
<dbReference type="FunFam" id="3.30.1330.10:FF:000004">
    <property type="entry name" value="Phosphoribosylformylglycinamidine synthase subunit PurL"/>
    <property type="match status" value="1"/>
</dbReference>
<dbReference type="GO" id="GO:0000287">
    <property type="term" value="F:magnesium ion binding"/>
    <property type="evidence" value="ECO:0007669"/>
    <property type="project" value="UniProtKB-UniRule"/>
</dbReference>
<name>A0A161PUL1_9FIRM</name>
<feature type="active site" description="Proton acceptor" evidence="11">
    <location>
        <position position="89"/>
    </location>
</feature>
<keyword evidence="6 11" id="KW-0067">ATP-binding</keyword>
<reference evidence="15 16" key="1">
    <citation type="submission" date="2015-12" db="EMBL/GenBank/DDBJ databases">
        <title>Draft genome of Thermovenabulum gondwanense isolated from a red thermophilic microbial mat colonisisng an outflow channel of a bore well.</title>
        <authorList>
            <person name="Patel B.K."/>
        </authorList>
    </citation>
    <scope>NUCLEOTIDE SEQUENCE [LARGE SCALE GENOMIC DNA]</scope>
    <source>
        <strain evidence="15 16">R270</strain>
    </source>
</reference>
<comment type="subunit">
    <text evidence="10 11">Monomer. Part of the FGAM synthase complex composed of 1 PurL, 1 PurQ and 2 PurS subunits.</text>
</comment>
<feature type="binding site" evidence="11">
    <location>
        <position position="110"/>
    </location>
    <ligand>
        <name>substrate</name>
    </ligand>
</feature>
<evidence type="ECO:0000256" key="10">
    <source>
        <dbReference type="ARBA" id="ARBA00064392"/>
    </source>
</evidence>
<dbReference type="CDD" id="cd02204">
    <property type="entry name" value="PurL_repeat2"/>
    <property type="match status" value="1"/>
</dbReference>
<evidence type="ECO:0000259" key="13">
    <source>
        <dbReference type="Pfam" id="PF02769"/>
    </source>
</evidence>
<comment type="subcellular location">
    <subcellularLocation>
        <location evidence="11">Cytoplasm</location>
    </subcellularLocation>
</comment>
<comment type="pathway">
    <text evidence="11">Purine metabolism; IMP biosynthesis via de novo pathway; 5-amino-1-(5-phospho-D-ribosyl)imidazole from N(2)-formyl-N(1)-(5-phospho-D-ribosyl)glycinamide: step 1/2.</text>
</comment>
<dbReference type="GO" id="GO:0004642">
    <property type="term" value="F:phosphoribosylformylglycinamidine synthase activity"/>
    <property type="evidence" value="ECO:0007669"/>
    <property type="project" value="UniProtKB-UniRule"/>
</dbReference>
<dbReference type="EC" id="6.3.5.3" evidence="11"/>
<dbReference type="HAMAP" id="MF_00420">
    <property type="entry name" value="PurL_2"/>
    <property type="match status" value="1"/>
</dbReference>
<dbReference type="PIRSF" id="PIRSF001587">
    <property type="entry name" value="FGAM_synthase_II"/>
    <property type="match status" value="1"/>
</dbReference>
<feature type="binding site" evidence="11">
    <location>
        <position position="262"/>
    </location>
    <ligand>
        <name>Mg(2+)</name>
        <dbReference type="ChEBI" id="CHEBI:18420"/>
        <label>2</label>
    </ligand>
</feature>
<dbReference type="InterPro" id="IPR010074">
    <property type="entry name" value="PRibForGlyAmidine_synth_PurL"/>
</dbReference>
<dbReference type="EMBL" id="LOHZ01000028">
    <property type="protein sequence ID" value="KYO66365.1"/>
    <property type="molecule type" value="Genomic_DNA"/>
</dbReference>
<evidence type="ECO:0000256" key="7">
    <source>
        <dbReference type="ARBA" id="ARBA00022842"/>
    </source>
</evidence>
<dbReference type="STRING" id="520767.ATZ99_12470"/>
<dbReference type="Pfam" id="PF00586">
    <property type="entry name" value="AIRS"/>
    <property type="match status" value="2"/>
</dbReference>
<dbReference type="UniPathway" id="UPA00074">
    <property type="reaction ID" value="UER00128"/>
</dbReference>
<feature type="active site" evidence="11">
    <location>
        <position position="43"/>
    </location>
</feature>
<keyword evidence="4 11" id="KW-0547">Nucleotide-binding</keyword>
<feature type="domain" description="PurM-like C-terminal" evidence="13">
    <location>
        <begin position="196"/>
        <end position="348"/>
    </location>
</feature>
<evidence type="ECO:0000256" key="6">
    <source>
        <dbReference type="ARBA" id="ARBA00022840"/>
    </source>
</evidence>
<dbReference type="NCBIfam" id="NF002290">
    <property type="entry name" value="PRK01213.1"/>
    <property type="match status" value="1"/>
</dbReference>
<keyword evidence="7 11" id="KW-0460">Magnesium</keyword>
<feature type="binding site" evidence="11">
    <location>
        <position position="234"/>
    </location>
    <ligand>
        <name>substrate</name>
    </ligand>
</feature>
<feature type="binding site" evidence="11">
    <location>
        <position position="524"/>
    </location>
    <ligand>
        <name>ATP</name>
        <dbReference type="ChEBI" id="CHEBI:30616"/>
    </ligand>
</feature>
<organism evidence="15 16">
    <name type="scientific">Thermovenabulum gondwanense</name>
    <dbReference type="NCBI Taxonomy" id="520767"/>
    <lineage>
        <taxon>Bacteria</taxon>
        <taxon>Bacillati</taxon>
        <taxon>Bacillota</taxon>
        <taxon>Clostridia</taxon>
        <taxon>Thermosediminibacterales</taxon>
        <taxon>Thermosediminibacteraceae</taxon>
        <taxon>Thermovenabulum</taxon>
    </lineage>
</organism>
<feature type="binding site" evidence="11">
    <location>
        <begin position="88"/>
        <end position="91"/>
    </location>
    <ligand>
        <name>substrate</name>
    </ligand>
</feature>
<feature type="binding site" evidence="11">
    <location>
        <position position="525"/>
    </location>
    <ligand>
        <name>Mg(2+)</name>
        <dbReference type="ChEBI" id="CHEBI:18420"/>
        <label>1</label>
    </ligand>
</feature>
<dbReference type="CDD" id="cd02203">
    <property type="entry name" value="PurL_repeat1"/>
    <property type="match status" value="1"/>
</dbReference>
<dbReference type="InterPro" id="IPR016188">
    <property type="entry name" value="PurM-like_N"/>
</dbReference>
<feature type="binding site" evidence="11">
    <location>
        <position position="85"/>
    </location>
    <ligand>
        <name>ATP</name>
        <dbReference type="ChEBI" id="CHEBI:30616"/>
    </ligand>
</feature>
<dbReference type="Gene3D" id="3.30.1330.10">
    <property type="entry name" value="PurM-like, N-terminal domain"/>
    <property type="match status" value="2"/>
</dbReference>
<evidence type="ECO:0000256" key="11">
    <source>
        <dbReference type="HAMAP-Rule" id="MF_00420"/>
    </source>
</evidence>
<gene>
    <name evidence="11 15" type="primary">purL</name>
    <name evidence="15" type="ORF">ATZ99_12470</name>
</gene>
<dbReference type="GO" id="GO:0005524">
    <property type="term" value="F:ATP binding"/>
    <property type="evidence" value="ECO:0007669"/>
    <property type="project" value="UniProtKB-UniRule"/>
</dbReference>
<feature type="binding site" evidence="11">
    <location>
        <position position="487"/>
    </location>
    <ligand>
        <name>ATP</name>
        <dbReference type="ChEBI" id="CHEBI:30616"/>
    </ligand>
</feature>
<comment type="similarity">
    <text evidence="11">Belongs to the FGAMS family.</text>
</comment>
<feature type="domain" description="Phosphoribosylformylglycinamidine synthase linker" evidence="14">
    <location>
        <begin position="5"/>
        <end position="47"/>
    </location>
</feature>
<comment type="function">
    <text evidence="9 11">Part of the phosphoribosylformylglycinamidine synthase complex involved in the purines biosynthetic pathway. Catalyzes the ATP-dependent conversion of formylglycinamide ribonucleotide (FGAR) and glutamine to yield formylglycinamidine ribonucleotide (FGAM) and glutamate. The FGAM synthase complex is composed of three subunits. PurQ produces an ammonia molecule by converting glutamine to glutamate. PurL transfers the ammonia molecule to FGAR to form FGAM in an ATP-dependent manner. PurS interacts with PurQ and PurL and is thought to assist in the transfer of the ammonia molecule from PurQ to PurL.</text>
</comment>
<dbReference type="SUPFAM" id="SSF56042">
    <property type="entry name" value="PurM C-terminal domain-like"/>
    <property type="match status" value="2"/>
</dbReference>
<feature type="domain" description="PurM-like N-terminal" evidence="12">
    <location>
        <begin position="430"/>
        <end position="549"/>
    </location>
</feature>
<evidence type="ECO:0000313" key="16">
    <source>
        <dbReference type="Proteomes" id="UP000075737"/>
    </source>
</evidence>
<dbReference type="OrthoDB" id="9804441at2"/>
<dbReference type="GO" id="GO:0005737">
    <property type="term" value="C:cytoplasm"/>
    <property type="evidence" value="ECO:0007669"/>
    <property type="project" value="UniProtKB-SubCell"/>
</dbReference>
<evidence type="ECO:0000259" key="12">
    <source>
        <dbReference type="Pfam" id="PF00586"/>
    </source>
</evidence>
<dbReference type="Gene3D" id="3.90.650.10">
    <property type="entry name" value="PurM-like C-terminal domain"/>
    <property type="match status" value="2"/>
</dbReference>
<feature type="domain" description="PurM-like N-terminal" evidence="12">
    <location>
        <begin position="68"/>
        <end position="183"/>
    </location>
</feature>
<feature type="binding site" evidence="11">
    <location>
        <position position="46"/>
    </location>
    <ligand>
        <name>ATP</name>
        <dbReference type="ChEBI" id="CHEBI:30616"/>
    </ligand>
</feature>
<dbReference type="PANTHER" id="PTHR43555">
    <property type="entry name" value="PHOSPHORIBOSYLFORMYLGLYCINAMIDINE SYNTHASE SUBUNIT PURL"/>
    <property type="match status" value="1"/>
</dbReference>
<dbReference type="InterPro" id="IPR010918">
    <property type="entry name" value="PurM-like_C_dom"/>
</dbReference>
<dbReference type="NCBIfam" id="TIGR01736">
    <property type="entry name" value="FGAM_synth_II"/>
    <property type="match status" value="1"/>
</dbReference>
<dbReference type="PATRIC" id="fig|520767.4.peg.1351"/>
<evidence type="ECO:0000256" key="3">
    <source>
        <dbReference type="ARBA" id="ARBA00022723"/>
    </source>
</evidence>
<comment type="caution">
    <text evidence="11">Lacks conserved residue(s) required for the propagation of feature annotation.</text>
</comment>
<dbReference type="SUPFAM" id="SSF55326">
    <property type="entry name" value="PurM N-terminal domain-like"/>
    <property type="match status" value="2"/>
</dbReference>
<evidence type="ECO:0000256" key="4">
    <source>
        <dbReference type="ARBA" id="ARBA00022741"/>
    </source>
</evidence>
<feature type="binding site" evidence="11">
    <location>
        <position position="111"/>
    </location>
    <ligand>
        <name>Mg(2+)</name>
        <dbReference type="ChEBI" id="CHEBI:18420"/>
        <label>2</label>
    </ligand>
</feature>
<keyword evidence="3 11" id="KW-0479">Metal-binding</keyword>
<sequence>MTMLKEALKLGLNENEYSEIVNTLKREPNHVELGMYSVMWSEHCSYKNSKKYLKRFPTKGERVLVGPGENAGIVDIGDGLAVVLKIESHNHPSAVEPYQGAATGVGGIIRDIVAMGARPIALLDSLRFGNLKNPRVKYLFSNVVAGIGDYGNSVGIPTVGGETYFSDEYDENPLVNAMCVGIIKKDEIKRGTARGVGNSVMLVGALTGRDGIHGASFASEELSEDSKEKRPSVQVGDPFMEKLLIEACLEVLKFDFVVGIQDLGAAGLTSACSETAARAGTGIEIDVDLVPKREEGMTPYEVMLSESQERMLLIVKEGYEEEVIKAFKKWDLNAVKIGKVTDDGMLRVLEKGQKIAEVPAKSLAEGAPQVIHEIREPIVQEEKDIVNVKVPEELNEVFKILLSLPNIADKSLVYHQYDYMVRTDTVVAPGSDAAVLRVKGTKKGLALTCDCNAFYCYLDPYEGGKQAVAEAARNIVVSGAAPLAITDCLNFGNPEKNEVIYQFAKCIEGMAEAAEYFKIPVVSGNVSFYNESKNKAVLPTPVVGMVGLMEDILKHTTQSFKKQGDLVILIGENTEELGGSEYLKNVHKIRYGKPPKVDLKKEKLVQDFCLKAIELGLLRSAHDVSEGGLAVALAECAITGGFGFKGDIYTSLREDAVLFGEAQSRIIVSIDEKEFSTFKRLAEEEGIIYQVLGFVDKDSFEITVKNNRMRKISLGLDEISYIWRNSLKWALEK</sequence>
<dbReference type="InterPro" id="IPR041609">
    <property type="entry name" value="PurL_linker"/>
</dbReference>
<feature type="binding site" evidence="11">
    <location>
        <position position="527"/>
    </location>
    <ligand>
        <name>substrate</name>
    </ligand>
</feature>
<feature type="domain" description="PurM-like C-terminal" evidence="13">
    <location>
        <begin position="562"/>
        <end position="703"/>
    </location>
</feature>
<comment type="catalytic activity">
    <reaction evidence="8 11">
        <text>N(2)-formyl-N(1)-(5-phospho-beta-D-ribosyl)glycinamide + L-glutamine + ATP + H2O = 2-formamido-N(1)-(5-O-phospho-beta-D-ribosyl)acetamidine + L-glutamate + ADP + phosphate + H(+)</text>
        <dbReference type="Rhea" id="RHEA:17129"/>
        <dbReference type="ChEBI" id="CHEBI:15377"/>
        <dbReference type="ChEBI" id="CHEBI:15378"/>
        <dbReference type="ChEBI" id="CHEBI:29985"/>
        <dbReference type="ChEBI" id="CHEBI:30616"/>
        <dbReference type="ChEBI" id="CHEBI:43474"/>
        <dbReference type="ChEBI" id="CHEBI:58359"/>
        <dbReference type="ChEBI" id="CHEBI:147286"/>
        <dbReference type="ChEBI" id="CHEBI:147287"/>
        <dbReference type="ChEBI" id="CHEBI:456216"/>
        <dbReference type="EC" id="6.3.5.3"/>
    </reaction>
</comment>
<dbReference type="GO" id="GO:0006189">
    <property type="term" value="P:'de novo' IMP biosynthetic process"/>
    <property type="evidence" value="ECO:0007669"/>
    <property type="project" value="UniProtKB-UniRule"/>
</dbReference>
<dbReference type="Proteomes" id="UP000075737">
    <property type="component" value="Unassembled WGS sequence"/>
</dbReference>
<evidence type="ECO:0000313" key="15">
    <source>
        <dbReference type="EMBL" id="KYO66365.1"/>
    </source>
</evidence>
<dbReference type="InterPro" id="IPR036921">
    <property type="entry name" value="PurM-like_N_sf"/>
</dbReference>
<evidence type="ECO:0000256" key="9">
    <source>
        <dbReference type="ARBA" id="ARBA00059671"/>
    </source>
</evidence>
<keyword evidence="5 11" id="KW-0658">Purine biosynthesis</keyword>
<keyword evidence="16" id="KW-1185">Reference proteome</keyword>
<dbReference type="AlphaFoldDB" id="A0A161PUL1"/>
<dbReference type="PANTHER" id="PTHR43555:SF1">
    <property type="entry name" value="PHOSPHORIBOSYLFORMYLGLYCINAMIDINE SYNTHASE SUBUNIT PURL"/>
    <property type="match status" value="1"/>
</dbReference>
<dbReference type="InterPro" id="IPR036676">
    <property type="entry name" value="PurM-like_C_sf"/>
</dbReference>
<evidence type="ECO:0000256" key="2">
    <source>
        <dbReference type="ARBA" id="ARBA00022598"/>
    </source>
</evidence>
<evidence type="ECO:0000259" key="14">
    <source>
        <dbReference type="Pfam" id="PF18072"/>
    </source>
</evidence>
<feature type="binding site" evidence="11">
    <location>
        <begin position="306"/>
        <end position="308"/>
    </location>
    <ligand>
        <name>substrate</name>
    </ligand>
</feature>
<dbReference type="Pfam" id="PF02769">
    <property type="entry name" value="AIRS_C"/>
    <property type="match status" value="2"/>
</dbReference>
<evidence type="ECO:0000256" key="8">
    <source>
        <dbReference type="ARBA" id="ARBA00052585"/>
    </source>
</evidence>
<comment type="caution">
    <text evidence="15">The sequence shown here is derived from an EMBL/GenBank/DDBJ whole genome shotgun (WGS) entry which is preliminary data.</text>
</comment>
<evidence type="ECO:0000256" key="1">
    <source>
        <dbReference type="ARBA" id="ARBA00022490"/>
    </source>
</evidence>
<dbReference type="Pfam" id="PF18072">
    <property type="entry name" value="FGAR-AT_linker"/>
    <property type="match status" value="1"/>
</dbReference>
<evidence type="ECO:0000256" key="5">
    <source>
        <dbReference type="ARBA" id="ARBA00022755"/>
    </source>
</evidence>
<accession>A0A161PUL1</accession>
<keyword evidence="2 11" id="KW-0436">Ligase</keyword>
<keyword evidence="1 11" id="KW-0963">Cytoplasm</keyword>
<proteinExistence type="inferred from homology"/>
<dbReference type="FunFam" id="3.90.650.10:FF:000009">
    <property type="entry name" value="Phosphoribosylformylglycinamidine synthase subunit PurL"/>
    <property type="match status" value="1"/>
</dbReference>
<feature type="binding site" evidence="11">
    <location>
        <position position="87"/>
    </location>
    <ligand>
        <name>Mg(2+)</name>
        <dbReference type="ChEBI" id="CHEBI:18420"/>
        <label>1</label>
    </ligand>
</feature>